<accession>A0A3P1CQV0</accession>
<evidence type="ECO:0000313" key="3">
    <source>
        <dbReference type="Proteomes" id="UP000274271"/>
    </source>
</evidence>
<dbReference type="OrthoDB" id="1122300at2"/>
<feature type="transmembrane region" description="Helical" evidence="1">
    <location>
        <begin position="97"/>
        <end position="120"/>
    </location>
</feature>
<dbReference type="EMBL" id="RQJP01000002">
    <property type="protein sequence ID" value="RRB15456.1"/>
    <property type="molecule type" value="Genomic_DNA"/>
</dbReference>
<dbReference type="RefSeq" id="WP_124907060.1">
    <property type="nucleotide sequence ID" value="NZ_RQJP01000002.1"/>
</dbReference>
<keyword evidence="1" id="KW-1133">Transmembrane helix</keyword>
<feature type="transmembrane region" description="Helical" evidence="1">
    <location>
        <begin position="43"/>
        <end position="64"/>
    </location>
</feature>
<feature type="transmembrane region" description="Helical" evidence="1">
    <location>
        <begin position="173"/>
        <end position="193"/>
    </location>
</feature>
<dbReference type="AlphaFoldDB" id="A0A3P1CQV0"/>
<organism evidence="2 3">
    <name type="scientific">Larkinella knui</name>
    <dbReference type="NCBI Taxonomy" id="2025310"/>
    <lineage>
        <taxon>Bacteria</taxon>
        <taxon>Pseudomonadati</taxon>
        <taxon>Bacteroidota</taxon>
        <taxon>Cytophagia</taxon>
        <taxon>Cytophagales</taxon>
        <taxon>Spirosomataceae</taxon>
        <taxon>Larkinella</taxon>
    </lineage>
</organism>
<reference evidence="2 3" key="1">
    <citation type="submission" date="2018-11" db="EMBL/GenBank/DDBJ databases">
        <authorList>
            <person name="Zhou Z."/>
            <person name="Wang G."/>
        </authorList>
    </citation>
    <scope>NUCLEOTIDE SEQUENCE [LARGE SCALE GENOMIC DNA]</scope>
    <source>
        <strain evidence="2 3">KCTC42998</strain>
    </source>
</reference>
<feature type="transmembrane region" description="Helical" evidence="1">
    <location>
        <begin position="71"/>
        <end position="91"/>
    </location>
</feature>
<protein>
    <recommendedName>
        <fullName evidence="4">DoxX family protein</fullName>
    </recommendedName>
</protein>
<comment type="caution">
    <text evidence="2">The sequence shown here is derived from an EMBL/GenBank/DDBJ whole genome shotgun (WGS) entry which is preliminary data.</text>
</comment>
<gene>
    <name evidence="2" type="ORF">EHT87_13095</name>
</gene>
<evidence type="ECO:0008006" key="4">
    <source>
        <dbReference type="Google" id="ProtNLM"/>
    </source>
</evidence>
<dbReference type="Proteomes" id="UP000274271">
    <property type="component" value="Unassembled WGS sequence"/>
</dbReference>
<keyword evidence="3" id="KW-1185">Reference proteome</keyword>
<feature type="transmembrane region" description="Helical" evidence="1">
    <location>
        <begin position="231"/>
        <end position="250"/>
    </location>
</feature>
<name>A0A3P1CQV0_9BACT</name>
<evidence type="ECO:0000313" key="2">
    <source>
        <dbReference type="EMBL" id="RRB15456.1"/>
    </source>
</evidence>
<evidence type="ECO:0000256" key="1">
    <source>
        <dbReference type="SAM" id="Phobius"/>
    </source>
</evidence>
<keyword evidence="1" id="KW-0472">Membrane</keyword>
<keyword evidence="1" id="KW-0812">Transmembrane</keyword>
<feature type="transmembrane region" description="Helical" evidence="1">
    <location>
        <begin position="140"/>
        <end position="161"/>
    </location>
</feature>
<proteinExistence type="predicted"/>
<sequence length="265" mass="28798">MNWKVTAGRILFAVAIASLGIEHLVRGNFPAALFPFPAHFPGRFVVVMALGIAFLMAGLSIGLLRKAAITAFGLGVLFLLLTLYLHVPALIPHLFNGQVWTIIAELMAFSGGAFYASGLLPESLSTPQHYRFDRITAGQFLFAVSLVIFGILHFIYARYIATLIPSWIAAPLFWAYFVGVAFIGTAISLSLNWQRNLSSLLLGTMFLLWVLVLHAPRVVGHPHAEPELTSLLVALAMSGIAFMMAGFNGLKTSIVRTGARSSTRL</sequence>
<feature type="transmembrane region" description="Helical" evidence="1">
    <location>
        <begin position="200"/>
        <end position="219"/>
    </location>
</feature>